<dbReference type="Proteomes" id="UP000183794">
    <property type="component" value="Unassembled WGS sequence"/>
</dbReference>
<dbReference type="EMBL" id="FPLD01000025">
    <property type="protein sequence ID" value="SGY87363.1"/>
    <property type="molecule type" value="Genomic_DNA"/>
</dbReference>
<protein>
    <submittedName>
        <fullName evidence="1">Uncharacterized protein</fullName>
    </submittedName>
</protein>
<name>A0A1L0BHX9_9GAMM</name>
<evidence type="ECO:0000313" key="1">
    <source>
        <dbReference type="EMBL" id="SGY87363.1"/>
    </source>
</evidence>
<keyword evidence="3" id="KW-1185">Reference proteome</keyword>
<sequence length="43" mass="4972">MIKQSVILILMVIDGTLAYPYIKIAFKLRIIQSLAQILLRQNK</sequence>
<evidence type="ECO:0000313" key="2">
    <source>
        <dbReference type="EMBL" id="SGZ03710.1"/>
    </source>
</evidence>
<proteinExistence type="predicted"/>
<evidence type="ECO:0000313" key="3">
    <source>
        <dbReference type="Proteomes" id="UP000182660"/>
    </source>
</evidence>
<evidence type="ECO:0000313" key="4">
    <source>
        <dbReference type="Proteomes" id="UP000183794"/>
    </source>
</evidence>
<dbReference type="EMBL" id="FPLJ01000145">
    <property type="protein sequence ID" value="SGZ03710.1"/>
    <property type="molecule type" value="Genomic_DNA"/>
</dbReference>
<accession>A0A1L0BHX9</accession>
<dbReference type="AlphaFoldDB" id="A0A1L0BHX9"/>
<organism evidence="1 4">
    <name type="scientific">Moritella viscosa</name>
    <dbReference type="NCBI Taxonomy" id="80854"/>
    <lineage>
        <taxon>Bacteria</taxon>
        <taxon>Pseudomonadati</taxon>
        <taxon>Pseudomonadota</taxon>
        <taxon>Gammaproteobacteria</taxon>
        <taxon>Alteromonadales</taxon>
        <taxon>Moritellaceae</taxon>
        <taxon>Moritella</taxon>
    </lineage>
</organism>
<dbReference type="Proteomes" id="UP000182660">
    <property type="component" value="Unassembled WGS sequence"/>
</dbReference>
<gene>
    <name evidence="2" type="ORF">MT2528_4651</name>
    <name evidence="1" type="ORF">NVI5450_0744</name>
</gene>
<reference evidence="2 3" key="2">
    <citation type="submission" date="2016-11" db="EMBL/GenBank/DDBJ databases">
        <authorList>
            <person name="Klemetsen T."/>
        </authorList>
    </citation>
    <scope>NUCLEOTIDE SEQUENCE [LARGE SCALE GENOMIC DNA]</scope>
    <source>
        <strain evidence="2">MT 2528</strain>
    </source>
</reference>
<reference evidence="1 4" key="1">
    <citation type="submission" date="2016-11" db="EMBL/GenBank/DDBJ databases">
        <authorList>
            <person name="Jaros S."/>
            <person name="Januszkiewicz K."/>
            <person name="Wedrychowicz H."/>
        </authorList>
    </citation>
    <scope>NUCLEOTIDE SEQUENCE [LARGE SCALE GENOMIC DNA]</scope>
    <source>
        <strain evidence="1">NVI 5450</strain>
    </source>
</reference>